<name>A0ABT5LXJ0_9GAMM</name>
<sequence length="94" mass="10359">MQSKKYVGGRDKTEKCNSYHGRTFLVSRRDCFLQNVNKKIMSLQKKTHIRKQNGESGGNNKHTVNGNKSVKAGSILQATGGAKIQLILSSGKSH</sequence>
<dbReference type="RefSeq" id="WP_273576999.1">
    <property type="nucleotide sequence ID" value="NZ_JAQRFN010000029.1"/>
</dbReference>
<dbReference type="Proteomes" id="UP001220225">
    <property type="component" value="Unassembled WGS sequence"/>
</dbReference>
<accession>A0ABT5LXJ0</accession>
<protein>
    <submittedName>
        <fullName evidence="2">Uncharacterized protein</fullName>
    </submittedName>
</protein>
<evidence type="ECO:0000313" key="3">
    <source>
        <dbReference type="Proteomes" id="UP001220225"/>
    </source>
</evidence>
<evidence type="ECO:0000313" key="2">
    <source>
        <dbReference type="EMBL" id="MDC9598458.1"/>
    </source>
</evidence>
<organism evidence="2 3">
    <name type="scientific">Xenorhabdus anantnagensis</name>
    <dbReference type="NCBI Taxonomy" id="3025875"/>
    <lineage>
        <taxon>Bacteria</taxon>
        <taxon>Pseudomonadati</taxon>
        <taxon>Pseudomonadota</taxon>
        <taxon>Gammaproteobacteria</taxon>
        <taxon>Enterobacterales</taxon>
        <taxon>Morganellaceae</taxon>
        <taxon>Xenorhabdus</taxon>
    </lineage>
</organism>
<feature type="region of interest" description="Disordered" evidence="1">
    <location>
        <begin position="45"/>
        <end position="72"/>
    </location>
</feature>
<feature type="compositionally biased region" description="Polar residues" evidence="1">
    <location>
        <begin position="58"/>
        <end position="68"/>
    </location>
</feature>
<evidence type="ECO:0000256" key="1">
    <source>
        <dbReference type="SAM" id="MobiDB-lite"/>
    </source>
</evidence>
<reference evidence="2 3" key="1">
    <citation type="submission" date="2023-02" db="EMBL/GenBank/DDBJ databases">
        <title>Entomopathogenic bacteria.</title>
        <authorList>
            <person name="Machado R.A."/>
        </authorList>
    </citation>
    <scope>NUCLEOTIDE SEQUENCE [LARGE SCALE GENOMIC DNA]</scope>
    <source>
        <strain evidence="2 3">XENO-2</strain>
    </source>
</reference>
<keyword evidence="3" id="KW-1185">Reference proteome</keyword>
<proteinExistence type="predicted"/>
<gene>
    <name evidence="2" type="ORF">PSI14_16815</name>
</gene>
<comment type="caution">
    <text evidence="2">The sequence shown here is derived from an EMBL/GenBank/DDBJ whole genome shotgun (WGS) entry which is preliminary data.</text>
</comment>
<dbReference type="EMBL" id="JAQRFN010000029">
    <property type="protein sequence ID" value="MDC9598458.1"/>
    <property type="molecule type" value="Genomic_DNA"/>
</dbReference>